<evidence type="ECO:0000256" key="2">
    <source>
        <dbReference type="ARBA" id="ARBA00022475"/>
    </source>
</evidence>
<evidence type="ECO:0000256" key="6">
    <source>
        <dbReference type="ARBA" id="ARBA00023004"/>
    </source>
</evidence>
<accession>A0A315ERH9</accession>
<feature type="region of interest" description="Disordered" evidence="9">
    <location>
        <begin position="374"/>
        <end position="396"/>
    </location>
</feature>
<dbReference type="PANTHER" id="PTHR42781">
    <property type="entry name" value="SPERMIDINE/PUTRESCINE IMPORT ATP-BINDING PROTEIN POTA"/>
    <property type="match status" value="1"/>
</dbReference>
<dbReference type="GO" id="GO:0015697">
    <property type="term" value="P:quaternary ammonium group transport"/>
    <property type="evidence" value="ECO:0007669"/>
    <property type="project" value="UniProtKB-ARBA"/>
</dbReference>
<evidence type="ECO:0000256" key="9">
    <source>
        <dbReference type="SAM" id="MobiDB-lite"/>
    </source>
</evidence>
<dbReference type="InterPro" id="IPR017871">
    <property type="entry name" value="ABC_transporter-like_CS"/>
</dbReference>
<evidence type="ECO:0000256" key="1">
    <source>
        <dbReference type="ARBA" id="ARBA00022448"/>
    </source>
</evidence>
<feature type="compositionally biased region" description="Basic and acidic residues" evidence="9">
    <location>
        <begin position="374"/>
        <end position="388"/>
    </location>
</feature>
<reference evidence="11 12" key="1">
    <citation type="submission" date="2017-04" db="EMBL/GenBank/DDBJ databases">
        <title>Unexpected and diverse lifestyles within the genus Limnohabitans.</title>
        <authorList>
            <person name="Kasalicky V."/>
            <person name="Mehrshad M."/>
            <person name="Andrei S.-A."/>
            <person name="Salcher M."/>
            <person name="Kratochvilova H."/>
            <person name="Simek K."/>
            <person name="Ghai R."/>
        </authorList>
    </citation>
    <scope>NUCLEOTIDE SEQUENCE [LARGE SCALE GENOMIC DNA]</scope>
    <source>
        <strain evidence="11 12">MWH-C5</strain>
    </source>
</reference>
<keyword evidence="12" id="KW-1185">Reference proteome</keyword>
<sequence length="396" mass="43661">MFLDVAQLSVSYPERPRPSVDRVTLGLRAGEMGVLIGPSGCGKTTLLRAVAGLERASAGEIRLAQSVVSSASVHVAPEARRIGMVFQDYALFPHLTVHDNVSFGLHKQPRAEREARVREVLALVGLSTSAQRFPHELSGGQQQRVALARALAPKPQLLLLDEPFSNLDVELRERLALEVRGILKEAQTTALFVTHDQMEAFAIGDVIGVMSEGRLHQWDDAYTLYHRPATRFVAEFIGHGVFTPATLQEVNNQVVVHTPMGDLMDVAECPLPCTFASGECDVLLRADDIVHDDDAPVKAEIIRKSFRGSEFLYTLRLKTGETVMAHVPSHHDHKVGEWIGIRAEVDHVVTFNRACPVNGHDLCNMPCAEHEAPHDHAHAHESSHEQPIHFHVKPSV</sequence>
<evidence type="ECO:0000256" key="5">
    <source>
        <dbReference type="ARBA" id="ARBA00022840"/>
    </source>
</evidence>
<feature type="domain" description="ABC transporter" evidence="10">
    <location>
        <begin position="3"/>
        <end position="237"/>
    </location>
</feature>
<dbReference type="CDD" id="cd03259">
    <property type="entry name" value="ABC_Carb_Solutes_like"/>
    <property type="match status" value="1"/>
</dbReference>
<dbReference type="Gene3D" id="3.40.50.300">
    <property type="entry name" value="P-loop containing nucleotide triphosphate hydrolases"/>
    <property type="match status" value="1"/>
</dbReference>
<dbReference type="PROSITE" id="PS50893">
    <property type="entry name" value="ABC_TRANSPORTER_2"/>
    <property type="match status" value="1"/>
</dbReference>
<dbReference type="SUPFAM" id="SSF50331">
    <property type="entry name" value="MOP-like"/>
    <property type="match status" value="1"/>
</dbReference>
<comment type="caution">
    <text evidence="11">The sequence shown here is derived from an EMBL/GenBank/DDBJ whole genome shotgun (WGS) entry which is preliminary data.</text>
</comment>
<dbReference type="InterPro" id="IPR003439">
    <property type="entry name" value="ABC_transporter-like_ATP-bd"/>
</dbReference>
<dbReference type="GO" id="GO:0005524">
    <property type="term" value="F:ATP binding"/>
    <property type="evidence" value="ECO:0007669"/>
    <property type="project" value="UniProtKB-KW"/>
</dbReference>
<evidence type="ECO:0000256" key="7">
    <source>
        <dbReference type="ARBA" id="ARBA00023065"/>
    </source>
</evidence>
<dbReference type="FunFam" id="3.40.50.300:FF:000425">
    <property type="entry name" value="Probable ABC transporter, ATP-binding subunit"/>
    <property type="match status" value="1"/>
</dbReference>
<keyword evidence="6" id="KW-0408">Iron</keyword>
<keyword evidence="5 11" id="KW-0067">ATP-binding</keyword>
<dbReference type="Pfam" id="PF08402">
    <property type="entry name" value="TOBE_2"/>
    <property type="match status" value="1"/>
</dbReference>
<dbReference type="InterPro" id="IPR050093">
    <property type="entry name" value="ABC_SmlMolc_Importer"/>
</dbReference>
<protein>
    <submittedName>
        <fullName evidence="11">ABC transporter ATP-binding protein</fullName>
    </submittedName>
</protein>
<evidence type="ECO:0000313" key="12">
    <source>
        <dbReference type="Proteomes" id="UP000251341"/>
    </source>
</evidence>
<dbReference type="InterPro" id="IPR027417">
    <property type="entry name" value="P-loop_NTPase"/>
</dbReference>
<evidence type="ECO:0000259" key="10">
    <source>
        <dbReference type="PROSITE" id="PS50893"/>
    </source>
</evidence>
<name>A0A315ERH9_9BURK</name>
<dbReference type="InterPro" id="IPR013611">
    <property type="entry name" value="Transp-assoc_OB_typ2"/>
</dbReference>
<dbReference type="GO" id="GO:0016887">
    <property type="term" value="F:ATP hydrolysis activity"/>
    <property type="evidence" value="ECO:0007669"/>
    <property type="project" value="InterPro"/>
</dbReference>
<keyword evidence="3" id="KW-0410">Iron transport</keyword>
<dbReference type="PANTHER" id="PTHR42781:SF4">
    <property type="entry name" value="SPERMIDINE_PUTRESCINE IMPORT ATP-BINDING PROTEIN POTA"/>
    <property type="match status" value="1"/>
</dbReference>
<keyword evidence="1" id="KW-0813">Transport</keyword>
<evidence type="ECO:0000256" key="8">
    <source>
        <dbReference type="ARBA" id="ARBA00023136"/>
    </source>
</evidence>
<keyword evidence="2" id="KW-1003">Cell membrane</keyword>
<evidence type="ECO:0000256" key="3">
    <source>
        <dbReference type="ARBA" id="ARBA00022496"/>
    </source>
</evidence>
<keyword evidence="7" id="KW-0406">Ion transport</keyword>
<gene>
    <name evidence="11" type="ORF">B9Z44_07170</name>
</gene>
<dbReference type="GO" id="GO:0015408">
    <property type="term" value="F:ABC-type ferric iron transporter activity"/>
    <property type="evidence" value="ECO:0007669"/>
    <property type="project" value="InterPro"/>
</dbReference>
<dbReference type="EMBL" id="NESP01000001">
    <property type="protein sequence ID" value="PUE59365.1"/>
    <property type="molecule type" value="Genomic_DNA"/>
</dbReference>
<evidence type="ECO:0000256" key="4">
    <source>
        <dbReference type="ARBA" id="ARBA00022741"/>
    </source>
</evidence>
<dbReference type="SUPFAM" id="SSF52540">
    <property type="entry name" value="P-loop containing nucleoside triphosphate hydrolases"/>
    <property type="match status" value="1"/>
</dbReference>
<dbReference type="InterPro" id="IPR015853">
    <property type="entry name" value="ABC_transpr_FbpC"/>
</dbReference>
<dbReference type="InterPro" id="IPR003593">
    <property type="entry name" value="AAA+_ATPase"/>
</dbReference>
<dbReference type="AlphaFoldDB" id="A0A315ERH9"/>
<dbReference type="RefSeq" id="WP_108402051.1">
    <property type="nucleotide sequence ID" value="NZ_NESP01000001.1"/>
</dbReference>
<keyword evidence="4" id="KW-0547">Nucleotide-binding</keyword>
<dbReference type="PROSITE" id="PS00211">
    <property type="entry name" value="ABC_TRANSPORTER_1"/>
    <property type="match status" value="1"/>
</dbReference>
<dbReference type="InterPro" id="IPR008995">
    <property type="entry name" value="Mo/tungstate-bd_C_term_dom"/>
</dbReference>
<dbReference type="GO" id="GO:0043190">
    <property type="term" value="C:ATP-binding cassette (ABC) transporter complex"/>
    <property type="evidence" value="ECO:0007669"/>
    <property type="project" value="InterPro"/>
</dbReference>
<keyword evidence="8" id="KW-0472">Membrane</keyword>
<organism evidence="11 12">
    <name type="scientific">Limnohabitans curvus</name>
    <dbReference type="NCBI Taxonomy" id="323423"/>
    <lineage>
        <taxon>Bacteria</taxon>
        <taxon>Pseudomonadati</taxon>
        <taxon>Pseudomonadota</taxon>
        <taxon>Betaproteobacteria</taxon>
        <taxon>Burkholderiales</taxon>
        <taxon>Comamonadaceae</taxon>
        <taxon>Limnohabitans</taxon>
    </lineage>
</organism>
<dbReference type="Proteomes" id="UP000251341">
    <property type="component" value="Unassembled WGS sequence"/>
</dbReference>
<evidence type="ECO:0000313" key="11">
    <source>
        <dbReference type="EMBL" id="PUE59365.1"/>
    </source>
</evidence>
<dbReference type="SMART" id="SM00382">
    <property type="entry name" value="AAA"/>
    <property type="match status" value="1"/>
</dbReference>
<proteinExistence type="predicted"/>
<dbReference type="Pfam" id="PF00005">
    <property type="entry name" value="ABC_tran"/>
    <property type="match status" value="1"/>
</dbReference>